<dbReference type="AlphaFoldDB" id="A0A160PFZ1"/>
<keyword evidence="3" id="KW-0472">Membrane</keyword>
<protein>
    <recommendedName>
        <fullName evidence="6">Glycosyl transferase family 2</fullName>
    </recommendedName>
</protein>
<gene>
    <name evidence="4" type="ORF">MPPM_1755</name>
</gene>
<evidence type="ECO:0000256" key="1">
    <source>
        <dbReference type="ARBA" id="ARBA00004167"/>
    </source>
</evidence>
<dbReference type="OrthoDB" id="1997677at2"/>
<evidence type="ECO:0008006" key="6">
    <source>
        <dbReference type="Google" id="ProtNLM"/>
    </source>
</evidence>
<dbReference type="GO" id="GO:0016757">
    <property type="term" value="F:glycosyltransferase activity"/>
    <property type="evidence" value="ECO:0007669"/>
    <property type="project" value="TreeGrafter"/>
</dbReference>
<dbReference type="GO" id="GO:0016020">
    <property type="term" value="C:membrane"/>
    <property type="evidence" value="ECO:0007669"/>
    <property type="project" value="UniProtKB-SubCell"/>
</dbReference>
<dbReference type="GO" id="GO:0005737">
    <property type="term" value="C:cytoplasm"/>
    <property type="evidence" value="ECO:0007669"/>
    <property type="project" value="TreeGrafter"/>
</dbReference>
<proteinExistence type="predicted"/>
<accession>A0A160PFZ1</accession>
<sequence>MRTFAIVAVVEGAAPDLFEWLAFHRAVGVRHFVIYDNGLDSEAAALLRAHETIGVTTLPCPTRIDLAPRFAAYNHFLASRARLFRFAAFLGLDEFLVPAPGRSIQDWIARIPAHAGAVMVNRRSFDTSAPEGTRAGLVLRRFPRALANPERAESRVVTAIYRQGAVAAIADGNLAAPVQGERLMSDFSPAEPDPTRPDAVLGVRQGEIRLNHYLRPAPATPAKGQDVESEPCFRTQSWIGPTLDEMRHLLAHLEGVAPAEALRLRARAAAVPELARPVAPQEHRLWRLRHLHRPRVEAAGRFVQRKLFGAPRPW</sequence>
<evidence type="ECO:0000256" key="2">
    <source>
        <dbReference type="ARBA" id="ARBA00022692"/>
    </source>
</evidence>
<name>A0A160PFZ1_9HYPH</name>
<reference evidence="4 5" key="1">
    <citation type="journal article" date="2016" name="Genome Announc.">
        <title>Complete Genome Sequence of Methylobacterium populi P-1M, Isolated from Pink-Pigmented Household Biofilm.</title>
        <authorList>
            <person name="Morohoshi T."/>
            <person name="Ikeda T."/>
        </authorList>
    </citation>
    <scope>NUCLEOTIDE SEQUENCE [LARGE SCALE GENOMIC DNA]</scope>
    <source>
        <strain evidence="4 5">P-1M</strain>
    </source>
</reference>
<evidence type="ECO:0000313" key="4">
    <source>
        <dbReference type="EMBL" id="BAU90360.1"/>
    </source>
</evidence>
<evidence type="ECO:0000256" key="3">
    <source>
        <dbReference type="ARBA" id="ARBA00022989"/>
    </source>
</evidence>
<dbReference type="RefSeq" id="WP_096484709.1">
    <property type="nucleotide sequence ID" value="NZ_AP014809.1"/>
</dbReference>
<keyword evidence="2" id="KW-0812">Transmembrane</keyword>
<dbReference type="Proteomes" id="UP000218288">
    <property type="component" value="Chromosome"/>
</dbReference>
<comment type="subcellular location">
    <subcellularLocation>
        <location evidence="1">Membrane</location>
        <topology evidence="1">Single-pass membrane protein</topology>
    </subcellularLocation>
</comment>
<dbReference type="EMBL" id="AP014809">
    <property type="protein sequence ID" value="BAU90360.1"/>
    <property type="molecule type" value="Genomic_DNA"/>
</dbReference>
<organism evidence="4 5">
    <name type="scientific">Methylorubrum populi</name>
    <dbReference type="NCBI Taxonomy" id="223967"/>
    <lineage>
        <taxon>Bacteria</taxon>
        <taxon>Pseudomonadati</taxon>
        <taxon>Pseudomonadota</taxon>
        <taxon>Alphaproteobacteria</taxon>
        <taxon>Hyphomicrobiales</taxon>
        <taxon>Methylobacteriaceae</taxon>
        <taxon>Methylorubrum</taxon>
    </lineage>
</organism>
<evidence type="ECO:0000313" key="5">
    <source>
        <dbReference type="Proteomes" id="UP000218288"/>
    </source>
</evidence>
<dbReference type="Pfam" id="PF13704">
    <property type="entry name" value="Glyco_tranf_2_4"/>
    <property type="match status" value="1"/>
</dbReference>
<dbReference type="PANTHER" id="PTHR21461">
    <property type="entry name" value="GLYCOSYLTRANSFERASE FAMILY 92 PROTEIN"/>
    <property type="match status" value="1"/>
</dbReference>
<dbReference type="PANTHER" id="PTHR21461:SF69">
    <property type="entry name" value="GLYCOSYLTRANSFERASE FAMILY 92 PROTEIN"/>
    <property type="match status" value="1"/>
</dbReference>
<keyword evidence="3" id="KW-1133">Transmembrane helix</keyword>